<evidence type="ECO:0000256" key="8">
    <source>
        <dbReference type="ARBA" id="ARBA00023229"/>
    </source>
</evidence>
<feature type="domain" description="FMN-dependent dehydrogenase" evidence="12">
    <location>
        <begin position="179"/>
        <end position="337"/>
    </location>
</feature>
<comment type="subcellular location">
    <subcellularLocation>
        <location evidence="11">Cytoplasm</location>
    </subcellularLocation>
</comment>
<dbReference type="GO" id="GO:0016491">
    <property type="term" value="F:oxidoreductase activity"/>
    <property type="evidence" value="ECO:0007669"/>
    <property type="project" value="InterPro"/>
</dbReference>
<evidence type="ECO:0000256" key="4">
    <source>
        <dbReference type="ARBA" id="ARBA00022643"/>
    </source>
</evidence>
<evidence type="ECO:0000256" key="1">
    <source>
        <dbReference type="ARBA" id="ARBA00001917"/>
    </source>
</evidence>
<evidence type="ECO:0000256" key="9">
    <source>
        <dbReference type="ARBA" id="ARBA00023235"/>
    </source>
</evidence>
<keyword evidence="6 11" id="KW-0460">Magnesium</keyword>
<dbReference type="InterPro" id="IPR000262">
    <property type="entry name" value="FMN-dep_DH"/>
</dbReference>
<comment type="catalytic activity">
    <reaction evidence="11">
        <text>isopentenyl diphosphate = dimethylallyl diphosphate</text>
        <dbReference type="Rhea" id="RHEA:23284"/>
        <dbReference type="ChEBI" id="CHEBI:57623"/>
        <dbReference type="ChEBI" id="CHEBI:128769"/>
        <dbReference type="EC" id="5.3.3.2"/>
    </reaction>
</comment>
<comment type="subunit">
    <text evidence="10 11">Homooctamer. Dimer of tetramers.</text>
</comment>
<dbReference type="SMART" id="SM01240">
    <property type="entry name" value="IMPDH"/>
    <property type="match status" value="1"/>
</dbReference>
<keyword evidence="7 11" id="KW-0521">NADP</keyword>
<dbReference type="GO" id="GO:0070402">
    <property type="term" value="F:NADPH binding"/>
    <property type="evidence" value="ECO:0007669"/>
    <property type="project" value="UniProtKB-UniRule"/>
</dbReference>
<gene>
    <name evidence="11" type="primary">fni</name>
    <name evidence="13" type="ORF">SE17_26690</name>
</gene>
<evidence type="ECO:0000256" key="10">
    <source>
        <dbReference type="ARBA" id="ARBA00025810"/>
    </source>
</evidence>
<comment type="caution">
    <text evidence="11">Lacks conserved residue(s) required for the propagation of feature annotation.</text>
</comment>
<feature type="binding site" evidence="11">
    <location>
        <begin position="274"/>
        <end position="276"/>
    </location>
    <ligand>
        <name>FMN</name>
        <dbReference type="ChEBI" id="CHEBI:58210"/>
    </ligand>
</feature>
<protein>
    <recommendedName>
        <fullName evidence="11">Isopentenyl-diphosphate delta-isomerase</fullName>
        <shortName evidence="11">IPP isomerase</shortName>
        <ecNumber evidence="11">5.3.3.2</ecNumber>
    </recommendedName>
    <alternativeName>
        <fullName evidence="11">Isopentenyl diphosphate:dimethylallyl diphosphate isomerase</fullName>
    </alternativeName>
    <alternativeName>
        <fullName evidence="11">Isopentenyl pyrophosphate isomerase</fullName>
    </alternativeName>
    <alternativeName>
        <fullName evidence="11">Type 2 isopentenyl diphosphate isomerase</fullName>
        <shortName evidence="11">IDI-2</shortName>
    </alternativeName>
</protein>
<dbReference type="EMBL" id="LJCR01001368">
    <property type="protein sequence ID" value="KPV50482.1"/>
    <property type="molecule type" value="Genomic_DNA"/>
</dbReference>
<evidence type="ECO:0000259" key="12">
    <source>
        <dbReference type="Pfam" id="PF01070"/>
    </source>
</evidence>
<evidence type="ECO:0000256" key="6">
    <source>
        <dbReference type="ARBA" id="ARBA00022842"/>
    </source>
</evidence>
<feature type="binding site" evidence="11">
    <location>
        <position position="194"/>
    </location>
    <ligand>
        <name>FMN</name>
        <dbReference type="ChEBI" id="CHEBI:58210"/>
    </ligand>
</feature>
<keyword evidence="14" id="KW-1185">Reference proteome</keyword>
<proteinExistence type="inferred from homology"/>
<feature type="binding site" evidence="11">
    <location>
        <position position="99"/>
    </location>
    <ligand>
        <name>FMN</name>
        <dbReference type="ChEBI" id="CHEBI:58210"/>
    </ligand>
</feature>
<evidence type="ECO:0000256" key="11">
    <source>
        <dbReference type="HAMAP-Rule" id="MF_00354"/>
    </source>
</evidence>
<accession>A0A0P9F204</accession>
<evidence type="ECO:0000256" key="5">
    <source>
        <dbReference type="ARBA" id="ARBA00022723"/>
    </source>
</evidence>
<dbReference type="InterPro" id="IPR011179">
    <property type="entry name" value="IPdP_isomerase"/>
</dbReference>
<comment type="cofactor">
    <cofactor evidence="11">
        <name>Mg(2+)</name>
        <dbReference type="ChEBI" id="CHEBI:18420"/>
    </cofactor>
</comment>
<evidence type="ECO:0000256" key="3">
    <source>
        <dbReference type="ARBA" id="ARBA00022630"/>
    </source>
</evidence>
<dbReference type="PATRIC" id="fig|186479.3.peg.1538"/>
<dbReference type="GO" id="GO:0008299">
    <property type="term" value="P:isoprenoid biosynthetic process"/>
    <property type="evidence" value="ECO:0007669"/>
    <property type="project" value="UniProtKB-UniRule"/>
</dbReference>
<dbReference type="Pfam" id="PF01070">
    <property type="entry name" value="FMN_dh"/>
    <property type="match status" value="1"/>
</dbReference>
<evidence type="ECO:0000256" key="2">
    <source>
        <dbReference type="ARBA" id="ARBA00022490"/>
    </source>
</evidence>
<dbReference type="InterPro" id="IPR013785">
    <property type="entry name" value="Aldolase_TIM"/>
</dbReference>
<comment type="function">
    <text evidence="11">Involved in the biosynthesis of isoprenoids. Catalyzes the 1,3-allylic rearrangement of the homoallylic substrate isopentenyl (IPP) to its allylic isomer, dimethylallyl diphosphate (DMAPP).</text>
</comment>
<dbReference type="PIRSF" id="PIRSF003314">
    <property type="entry name" value="IPP_isomerase"/>
    <property type="match status" value="1"/>
</dbReference>
<feature type="binding site" evidence="11">
    <location>
        <position position="162"/>
    </location>
    <ligand>
        <name>substrate</name>
    </ligand>
</feature>
<dbReference type="NCBIfam" id="TIGR02151">
    <property type="entry name" value="IPP_isom_2"/>
    <property type="match status" value="1"/>
</dbReference>
<comment type="cofactor">
    <cofactor evidence="1 11">
        <name>FMN</name>
        <dbReference type="ChEBI" id="CHEBI:58210"/>
    </cofactor>
</comment>
<dbReference type="CDD" id="cd02811">
    <property type="entry name" value="IDI-2_FMN"/>
    <property type="match status" value="1"/>
</dbReference>
<feature type="binding site" evidence="11">
    <location>
        <position position="224"/>
    </location>
    <ligand>
        <name>FMN</name>
        <dbReference type="ChEBI" id="CHEBI:58210"/>
    </ligand>
</feature>
<keyword evidence="5 11" id="KW-0479">Metal-binding</keyword>
<dbReference type="GO" id="GO:0004452">
    <property type="term" value="F:isopentenyl-diphosphate delta-isomerase activity"/>
    <property type="evidence" value="ECO:0007669"/>
    <property type="project" value="UniProtKB-UniRule"/>
</dbReference>
<comment type="caution">
    <text evidence="13">The sequence shown here is derived from an EMBL/GenBank/DDBJ whole genome shotgun (WGS) entry which is preliminary data.</text>
</comment>
<evidence type="ECO:0000313" key="13">
    <source>
        <dbReference type="EMBL" id="KPV50482.1"/>
    </source>
</evidence>
<dbReference type="SUPFAM" id="SSF51395">
    <property type="entry name" value="FMN-linked oxidoreductases"/>
    <property type="match status" value="1"/>
</dbReference>
<organism evidence="13 14">
    <name type="scientific">Kouleothrix aurantiaca</name>
    <dbReference type="NCBI Taxonomy" id="186479"/>
    <lineage>
        <taxon>Bacteria</taxon>
        <taxon>Bacillati</taxon>
        <taxon>Chloroflexota</taxon>
        <taxon>Chloroflexia</taxon>
        <taxon>Chloroflexales</taxon>
        <taxon>Roseiflexineae</taxon>
        <taxon>Roseiflexaceae</taxon>
        <taxon>Kouleothrix</taxon>
    </lineage>
</organism>
<dbReference type="Gene3D" id="3.20.20.70">
    <property type="entry name" value="Aldolase class I"/>
    <property type="match status" value="1"/>
</dbReference>
<keyword evidence="9 11" id="KW-0413">Isomerase</keyword>
<feature type="binding site" evidence="11">
    <location>
        <position position="127"/>
    </location>
    <ligand>
        <name>FMN</name>
        <dbReference type="ChEBI" id="CHEBI:58210"/>
    </ligand>
</feature>
<comment type="similarity">
    <text evidence="11">Belongs to the IPP isomerase type 2 family.</text>
</comment>
<keyword evidence="3 11" id="KW-0285">Flavoprotein</keyword>
<reference evidence="13 14" key="1">
    <citation type="submission" date="2015-09" db="EMBL/GenBank/DDBJ databases">
        <title>Draft genome sequence of Kouleothrix aurantiaca JCM 19913.</title>
        <authorList>
            <person name="Hemp J."/>
        </authorList>
    </citation>
    <scope>NUCLEOTIDE SEQUENCE [LARGE SCALE GENOMIC DNA]</scope>
    <source>
        <strain evidence="13 14">COM-B</strain>
    </source>
</reference>
<dbReference type="GO" id="GO:0005737">
    <property type="term" value="C:cytoplasm"/>
    <property type="evidence" value="ECO:0007669"/>
    <property type="project" value="UniProtKB-SubCell"/>
</dbReference>
<feature type="binding site" evidence="11">
    <location>
        <position position="163"/>
    </location>
    <ligand>
        <name>Mg(2+)</name>
        <dbReference type="ChEBI" id="CHEBI:18420"/>
    </ligand>
</feature>
<dbReference type="HAMAP" id="MF_00354">
    <property type="entry name" value="Idi_2"/>
    <property type="match status" value="1"/>
</dbReference>
<dbReference type="PANTHER" id="PTHR43665">
    <property type="entry name" value="ISOPENTENYL-DIPHOSPHATE DELTA-ISOMERASE"/>
    <property type="match status" value="1"/>
</dbReference>
<feature type="binding site" evidence="11">
    <location>
        <begin position="69"/>
        <end position="71"/>
    </location>
    <ligand>
        <name>FMN</name>
        <dbReference type="ChEBI" id="CHEBI:58210"/>
    </ligand>
</feature>
<keyword evidence="4 11" id="KW-0288">FMN</keyword>
<evidence type="ECO:0000313" key="14">
    <source>
        <dbReference type="Proteomes" id="UP000050509"/>
    </source>
</evidence>
<name>A0A0P9F204_9CHLR</name>
<evidence type="ECO:0000256" key="7">
    <source>
        <dbReference type="ARBA" id="ARBA00022857"/>
    </source>
</evidence>
<feature type="binding site" evidence="11">
    <location>
        <begin position="10"/>
        <end position="11"/>
    </location>
    <ligand>
        <name>substrate</name>
    </ligand>
</feature>
<dbReference type="PANTHER" id="PTHR43665:SF1">
    <property type="entry name" value="ISOPENTENYL-DIPHOSPHATE DELTA-ISOMERASE"/>
    <property type="match status" value="1"/>
</dbReference>
<keyword evidence="8 11" id="KW-0414">Isoprene biosynthesis</keyword>
<dbReference type="AlphaFoldDB" id="A0A0P9F204"/>
<feature type="binding site" evidence="11">
    <location>
        <begin position="99"/>
        <end position="101"/>
    </location>
    <ligand>
        <name>substrate</name>
    </ligand>
</feature>
<dbReference type="GO" id="GO:0000287">
    <property type="term" value="F:magnesium ion binding"/>
    <property type="evidence" value="ECO:0007669"/>
    <property type="project" value="UniProtKB-UniRule"/>
</dbReference>
<keyword evidence="2 11" id="KW-0963">Cytoplasm</keyword>
<dbReference type="Proteomes" id="UP000050509">
    <property type="component" value="Unassembled WGS sequence"/>
</dbReference>
<sequence>MIENDPTSSRKLDHVRIVLGEDVAAKGVYTGFAAYRLPHDALPDLDLAEIDTCTTFLGKTMRAPLLISSMTGGAHDVARINLALAEAAQTLGLALGVGSQRSAIRDERLAYTYQVRKVAPSIPLLANLGAVQLNYGYGVDECRRAVEMIEADALILHFNPLQEAVQPEGNTNFKGLLGKIAQVCRALPVPVIAKEVGNGISAAAAKRLVEAGVWGIDVAGAGGTSWSEVERFRHTTAQGGRVAGAFAGWGLPTTEAIRQVRAALPDVPLIGSGGVRSGVDIAKAIALGADLGATAKPALEPANTGNTEAVIAGLQAYIDELRVAMFCSGCGTLQALRALPLERM</sequence>
<dbReference type="GO" id="GO:0010181">
    <property type="term" value="F:FMN binding"/>
    <property type="evidence" value="ECO:0007669"/>
    <property type="project" value="UniProtKB-UniRule"/>
</dbReference>
<comment type="cofactor">
    <cofactor evidence="11">
        <name>NADPH</name>
        <dbReference type="ChEBI" id="CHEBI:57783"/>
    </cofactor>
</comment>
<feature type="binding site" evidence="11">
    <location>
        <position position="68"/>
    </location>
    <ligand>
        <name>FMN</name>
        <dbReference type="ChEBI" id="CHEBI:58210"/>
    </ligand>
</feature>
<feature type="binding site" evidence="11">
    <location>
        <begin position="295"/>
        <end position="296"/>
    </location>
    <ligand>
        <name>FMN</name>
        <dbReference type="ChEBI" id="CHEBI:58210"/>
    </ligand>
</feature>
<dbReference type="EC" id="5.3.3.2" evidence="11"/>